<dbReference type="GO" id="GO:0046718">
    <property type="term" value="P:symbiont entry into host cell"/>
    <property type="evidence" value="ECO:0007669"/>
    <property type="project" value="InterPro"/>
</dbReference>
<evidence type="ECO:0000313" key="2">
    <source>
        <dbReference type="Proteomes" id="UP000293846"/>
    </source>
</evidence>
<dbReference type="Proteomes" id="UP000293846">
    <property type="component" value="Unassembled WGS sequence"/>
</dbReference>
<sequence length="311" mass="34225">MKFQPKTDWKYDDTPTEGDFNRIEQGIVEALEGTDPIIQQNIPPDGVKEGRLWLDTSDDTYQGTVFESLKGEIGAHLVEKATLTKVGHVQLNSSTISTDETTAATPKAVKAANDNANSRIQSSTINKPNGVAGLDANGKLPSQFIAGAMVKISEVNFAQIPPAPTFNITGLADYKKILIKFIRVQLSEPFQMIKFNYNGFTSSASEYVIKSMAGASSGSDKFNWSNGSVTWNNLSAELVIDGTSYNWDSYWRLIFRDFENRMQGINEVYGAIGTTTKRPDTVNSIDFVTVLYAAKTPNFIGGIVEVWGEHR</sequence>
<protein>
    <submittedName>
        <fullName evidence="1">Uncharacterized protein</fullName>
    </submittedName>
</protein>
<dbReference type="STRING" id="1742358.GCA_001439605_03213"/>
<dbReference type="OrthoDB" id="2942004at2"/>
<gene>
    <name evidence="1" type="ORF">E0Y62_11620</name>
</gene>
<reference evidence="1 2" key="1">
    <citation type="submission" date="2019-03" db="EMBL/GenBank/DDBJ databases">
        <authorList>
            <person name="Jensen L."/>
            <person name="Storgaard J."/>
            <person name="Sulaj E."/>
            <person name="Schramm A."/>
            <person name="Marshall I.P.G."/>
        </authorList>
    </citation>
    <scope>NUCLEOTIDE SEQUENCE [LARGE SCALE GENOMIC DNA]</scope>
    <source>
        <strain evidence="1 2">2017H2G3</strain>
    </source>
</reference>
<dbReference type="GO" id="GO:0019062">
    <property type="term" value="P:virion attachment to host cell"/>
    <property type="evidence" value="ECO:0007669"/>
    <property type="project" value="InterPro"/>
</dbReference>
<comment type="caution">
    <text evidence="1">The sequence shown here is derived from an EMBL/GenBank/DDBJ whole genome shotgun (WGS) entry which is preliminary data.</text>
</comment>
<name>A0A4R1AUY1_9BACI</name>
<proteinExistence type="predicted"/>
<organism evidence="1 2">
    <name type="scientific">Cytobacillus praedii</name>
    <dbReference type="NCBI Taxonomy" id="1742358"/>
    <lineage>
        <taxon>Bacteria</taxon>
        <taxon>Bacillati</taxon>
        <taxon>Bacillota</taxon>
        <taxon>Bacilli</taxon>
        <taxon>Bacillales</taxon>
        <taxon>Bacillaceae</taxon>
        <taxon>Cytobacillus</taxon>
    </lineage>
</organism>
<keyword evidence="2" id="KW-1185">Reference proteome</keyword>
<accession>A0A4R1AUY1</accession>
<dbReference type="RefSeq" id="WP_131236917.1">
    <property type="nucleotide sequence ID" value="NZ_SJTH01000011.1"/>
</dbReference>
<evidence type="ECO:0000313" key="1">
    <source>
        <dbReference type="EMBL" id="TCJ04085.1"/>
    </source>
</evidence>
<dbReference type="EMBL" id="SJTH01000011">
    <property type="protein sequence ID" value="TCJ04085.1"/>
    <property type="molecule type" value="Genomic_DNA"/>
</dbReference>
<dbReference type="Pfam" id="PF03406">
    <property type="entry name" value="Phage_fiber_2"/>
    <property type="match status" value="1"/>
</dbReference>
<dbReference type="AlphaFoldDB" id="A0A4R1AUY1"/>
<dbReference type="InterPro" id="IPR005068">
    <property type="entry name" value="Phage_lambda_Stf-r2"/>
</dbReference>